<keyword evidence="1" id="KW-0694">RNA-binding</keyword>
<feature type="domain" description="RDRP core" evidence="3">
    <location>
        <begin position="193"/>
        <end position="803"/>
    </location>
</feature>
<dbReference type="PANTHER" id="PTHR23079:SF55">
    <property type="entry name" value="RNA-DIRECTED RNA POLYMERASE"/>
    <property type="match status" value="1"/>
</dbReference>
<evidence type="ECO:0000259" key="3">
    <source>
        <dbReference type="Pfam" id="PF05183"/>
    </source>
</evidence>
<keyword evidence="1" id="KW-0548">Nucleotidyltransferase</keyword>
<gene>
    <name evidence="4" type="ORF">V5O48_009703</name>
</gene>
<evidence type="ECO:0000313" key="4">
    <source>
        <dbReference type="EMBL" id="KAL0572257.1"/>
    </source>
</evidence>
<dbReference type="EC" id="2.7.7.48" evidence="1"/>
<dbReference type="InterPro" id="IPR057596">
    <property type="entry name" value="RDRP_core"/>
</dbReference>
<comment type="caution">
    <text evidence="4">The sequence shown here is derived from an EMBL/GenBank/DDBJ whole genome shotgun (WGS) entry which is preliminary data.</text>
</comment>
<feature type="region of interest" description="Disordered" evidence="2">
    <location>
        <begin position="1"/>
        <end position="48"/>
    </location>
</feature>
<dbReference type="PANTHER" id="PTHR23079">
    <property type="entry name" value="RNA-DEPENDENT RNA POLYMERASE"/>
    <property type="match status" value="1"/>
</dbReference>
<keyword evidence="1" id="KW-0696">RNA-directed RNA polymerase</keyword>
<evidence type="ECO:0000256" key="2">
    <source>
        <dbReference type="SAM" id="MobiDB-lite"/>
    </source>
</evidence>
<protein>
    <recommendedName>
        <fullName evidence="1">RNA-dependent RNA polymerase</fullName>
        <ecNumber evidence="1">2.7.7.48</ecNumber>
    </recommendedName>
</protein>
<dbReference type="InterPro" id="IPR007855">
    <property type="entry name" value="RDRP"/>
</dbReference>
<comment type="catalytic activity">
    <reaction evidence="1">
        <text>RNA(n) + a ribonucleoside 5'-triphosphate = RNA(n+1) + diphosphate</text>
        <dbReference type="Rhea" id="RHEA:21248"/>
        <dbReference type="Rhea" id="RHEA-COMP:14527"/>
        <dbReference type="Rhea" id="RHEA-COMP:17342"/>
        <dbReference type="ChEBI" id="CHEBI:33019"/>
        <dbReference type="ChEBI" id="CHEBI:61557"/>
        <dbReference type="ChEBI" id="CHEBI:140395"/>
        <dbReference type="EC" id="2.7.7.48"/>
    </reaction>
</comment>
<dbReference type="EMBL" id="JBAHYK010000650">
    <property type="protein sequence ID" value="KAL0572257.1"/>
    <property type="molecule type" value="Genomic_DNA"/>
</dbReference>
<keyword evidence="5" id="KW-1185">Reference proteome</keyword>
<proteinExistence type="inferred from homology"/>
<sequence>MASDPSSCGKFKPAKRHSSLEDVRPKKIARTLTEIPPLNKSPPSEAPEPFIVARDADLQCVFNEVDFPFGVQFEIARILGSKPDHVQPLRHFVEEIRKEPRSTELTRNTDVVAKLHALFEPDARVSKKEASATAPWPALDLEEAVLSRDEHGGVGHQTLTELGLGSVSIDDGNASQYYFGGKVDFIARLDDDFRVSLDKATRAQSNKTKRRFGSTSLIRCKVSDKLINRKGPQVIQFFQRPIVLFNWVFRAFYAKDDSVFLFRTNEMFSDDRVKVNPDSEGLSFLEFIDWLNSLEWNQNQKLSKWATRVSLALSASVPGPLLDRADIHFVDDIVSTTPEKSDMTDGCGLGNLSFFKAIKERFGLPEAPSAVQFRVLGAKGMLLCDRKAKDDGKPEIWLRKSQIKIQYDPDSPVDISHLTVDILRLPRVRTPARLSVEAIICLHHNGVSVAAFVDVLKVDLVRTIELLLDWGLDVSDVPAMLRLWHAVEQSENVVIARRARHDVTNLRFRGYSEQERELLDDDDQDGDVGGRHSTAWWPDPYSGCPSSIAETIMDMLVAGFNPRGCTVLRDKLYRLVKSKITQKCTKHNWGIPESATAFAVPDPYGVLGPNEIHFKSSQREFIMESGLTTDIITGDVLVWRNPCKLPTDVRKVKAVNHPELADILDVVVFPIQGSRRLIDFLAGGDYDGDRVVVMWKSSFVSPFKNAPEEFSLEPPEIKESFTEETEPVKDYRVRFLRRKELGRVKSLQKHLLDGLQDRFLVGMYSQRHDKFTYTHGLDHDKAIREAYMFCSVLDALKSGRKLLPAVRSQDTNYQLKDFVLPWKYMLEKLSSSYDDASNKGPTDLITRNERKLGPFIMDELSKAARDLQREWKARAESIFDDRSERKDEIQSTYLRGADKVLLAPYADHVELAKKRGDKNLQHDLELIKTHVEKMKRKFEEKYGGGSFTAKHIVARQDALRSVSREFCYEPQLEDMKAITDQRTLARVRASYAYELCKSNTGQQFSWMVAFRELCSIKAEASSPFRPVVVDFADNFKLTKAATQA</sequence>
<organism evidence="4 5">
    <name type="scientific">Marasmius crinis-equi</name>
    <dbReference type="NCBI Taxonomy" id="585013"/>
    <lineage>
        <taxon>Eukaryota</taxon>
        <taxon>Fungi</taxon>
        <taxon>Dikarya</taxon>
        <taxon>Basidiomycota</taxon>
        <taxon>Agaricomycotina</taxon>
        <taxon>Agaricomycetes</taxon>
        <taxon>Agaricomycetidae</taxon>
        <taxon>Agaricales</taxon>
        <taxon>Marasmiineae</taxon>
        <taxon>Marasmiaceae</taxon>
        <taxon>Marasmius</taxon>
    </lineage>
</organism>
<keyword evidence="1" id="KW-0808">Transferase</keyword>
<accession>A0ABR3FAD8</accession>
<dbReference type="Proteomes" id="UP001465976">
    <property type="component" value="Unassembled WGS sequence"/>
</dbReference>
<evidence type="ECO:0000256" key="1">
    <source>
        <dbReference type="RuleBase" id="RU363098"/>
    </source>
</evidence>
<name>A0ABR3FAD8_9AGAR</name>
<dbReference type="Pfam" id="PF05183">
    <property type="entry name" value="RdRP"/>
    <property type="match status" value="1"/>
</dbReference>
<comment type="similarity">
    <text evidence="1">Belongs to the RdRP family.</text>
</comment>
<reference evidence="4 5" key="1">
    <citation type="submission" date="2024-02" db="EMBL/GenBank/DDBJ databases">
        <title>A draft genome for the cacao thread blight pathogen Marasmius crinis-equi.</title>
        <authorList>
            <person name="Cohen S.P."/>
            <person name="Baruah I.K."/>
            <person name="Amoako-Attah I."/>
            <person name="Bukari Y."/>
            <person name="Meinhardt L.W."/>
            <person name="Bailey B.A."/>
        </authorList>
    </citation>
    <scope>NUCLEOTIDE SEQUENCE [LARGE SCALE GENOMIC DNA]</scope>
    <source>
        <strain evidence="4 5">GH-76</strain>
    </source>
</reference>
<evidence type="ECO:0000313" key="5">
    <source>
        <dbReference type="Proteomes" id="UP001465976"/>
    </source>
</evidence>